<dbReference type="SUPFAM" id="SSF64356">
    <property type="entry name" value="SNARE-like"/>
    <property type="match status" value="1"/>
</dbReference>
<dbReference type="Gene3D" id="1.20.5.110">
    <property type="match status" value="1"/>
</dbReference>
<dbReference type="InterPro" id="IPR042855">
    <property type="entry name" value="V_SNARE_CC"/>
</dbReference>
<evidence type="ECO:0008006" key="9">
    <source>
        <dbReference type="Google" id="ProtNLM"/>
    </source>
</evidence>
<sequence length="332" mass="36785">MVGRDSMVAPGIRFVAVARQWDRVLLASHRHDTAGRSLQDQQDLIHKVLNSERATQNHPRLTVTDREHGSLHYDSDREYFYVAITEPEYSQRIAFKCLSELRERFIGSYGEEAQKAAADGLTKAARSLLADVCERFEDPGAFDRVLSCTKEVDEVRGILHGTVNSMLSNADNLEVLEDKAEEMRHRGEVFQKRARGVASDMRWRNRKLNCAGCCLTLFVIMLMIAPFVVEYWPELYRCVTARGCDFSRSNSTDSAELGGLDEAPNCTNLSLANLSLAELAAWNASAASVANGSWLGANLSAVAAWCNLSANATALSAELEGFIFNLFELLPG</sequence>
<keyword evidence="4" id="KW-0175">Coiled coil</keyword>
<dbReference type="CDD" id="cd15843">
    <property type="entry name" value="R-SNARE"/>
    <property type="match status" value="1"/>
</dbReference>
<feature type="transmembrane region" description="Helical" evidence="5">
    <location>
        <begin position="208"/>
        <end position="229"/>
    </location>
</feature>
<evidence type="ECO:0000313" key="8">
    <source>
        <dbReference type="EMBL" id="CAE2248272.1"/>
    </source>
</evidence>
<feature type="domain" description="Longin" evidence="6">
    <location>
        <begin position="16"/>
        <end position="129"/>
    </location>
</feature>
<dbReference type="EMBL" id="HBKO01031365">
    <property type="protein sequence ID" value="CAE2248272.1"/>
    <property type="molecule type" value="Transcribed_RNA"/>
</dbReference>
<accession>A0A6V4JR94</accession>
<dbReference type="PANTHER" id="PTHR21136:SF168">
    <property type="entry name" value="VESICLE-ASSOCIATED MEMBRANE PROTEIN 9"/>
    <property type="match status" value="1"/>
</dbReference>
<feature type="domain" description="V-SNARE coiled-coil homology" evidence="7">
    <location>
        <begin position="144"/>
        <end position="204"/>
    </location>
</feature>
<evidence type="ECO:0000256" key="5">
    <source>
        <dbReference type="SAM" id="Phobius"/>
    </source>
</evidence>
<dbReference type="Gene3D" id="3.30.450.50">
    <property type="entry name" value="Longin domain"/>
    <property type="match status" value="1"/>
</dbReference>
<dbReference type="PANTHER" id="PTHR21136">
    <property type="entry name" value="SNARE PROTEINS"/>
    <property type="match status" value="1"/>
</dbReference>
<evidence type="ECO:0000256" key="3">
    <source>
        <dbReference type="ARBA" id="ARBA00046280"/>
    </source>
</evidence>
<dbReference type="GO" id="GO:0012505">
    <property type="term" value="C:endomembrane system"/>
    <property type="evidence" value="ECO:0007669"/>
    <property type="project" value="UniProtKB-SubCell"/>
</dbReference>
<evidence type="ECO:0000256" key="2">
    <source>
        <dbReference type="ARBA" id="ARBA00023136"/>
    </source>
</evidence>
<dbReference type="Pfam" id="PF00957">
    <property type="entry name" value="Synaptobrevin"/>
    <property type="match status" value="1"/>
</dbReference>
<evidence type="ECO:0000256" key="4">
    <source>
        <dbReference type="PROSITE-ProRule" id="PRU00290"/>
    </source>
</evidence>
<dbReference type="CDD" id="cd14824">
    <property type="entry name" value="Longin"/>
    <property type="match status" value="1"/>
</dbReference>
<comment type="similarity">
    <text evidence="1">Belongs to the synaptobrevin family.</text>
</comment>
<dbReference type="PROSITE" id="PS50892">
    <property type="entry name" value="V_SNARE"/>
    <property type="match status" value="1"/>
</dbReference>
<dbReference type="InterPro" id="IPR011012">
    <property type="entry name" value="Longin-like_dom_sf"/>
</dbReference>
<reference evidence="8" key="1">
    <citation type="submission" date="2021-01" db="EMBL/GenBank/DDBJ databases">
        <authorList>
            <person name="Corre E."/>
            <person name="Pelletier E."/>
            <person name="Niang G."/>
            <person name="Scheremetjew M."/>
            <person name="Finn R."/>
            <person name="Kale V."/>
            <person name="Holt S."/>
            <person name="Cochrane G."/>
            <person name="Meng A."/>
            <person name="Brown T."/>
            <person name="Cohen L."/>
        </authorList>
    </citation>
    <scope>NUCLEOTIDE SEQUENCE</scope>
    <source>
        <strain evidence="8">UIO037</strain>
    </source>
</reference>
<organism evidence="8">
    <name type="scientific">Prymnesium polylepis</name>
    <dbReference type="NCBI Taxonomy" id="72548"/>
    <lineage>
        <taxon>Eukaryota</taxon>
        <taxon>Haptista</taxon>
        <taxon>Haptophyta</taxon>
        <taxon>Prymnesiophyceae</taxon>
        <taxon>Prymnesiales</taxon>
        <taxon>Prymnesiaceae</taxon>
        <taxon>Prymnesium</taxon>
    </lineage>
</organism>
<dbReference type="SUPFAM" id="SSF58038">
    <property type="entry name" value="SNARE fusion complex"/>
    <property type="match status" value="1"/>
</dbReference>
<dbReference type="InterPro" id="IPR051097">
    <property type="entry name" value="Synaptobrevin-like_transport"/>
</dbReference>
<dbReference type="SMART" id="SM01270">
    <property type="entry name" value="Longin"/>
    <property type="match status" value="1"/>
</dbReference>
<gene>
    <name evidence="8" type="ORF">CPOL0286_LOCUS14291</name>
</gene>
<protein>
    <recommendedName>
        <fullName evidence="9">V-SNARE coiled-coil homology domain-containing protein</fullName>
    </recommendedName>
</protein>
<evidence type="ECO:0000256" key="1">
    <source>
        <dbReference type="ARBA" id="ARBA00008025"/>
    </source>
</evidence>
<name>A0A6V4JR94_9EUKA</name>
<dbReference type="AlphaFoldDB" id="A0A6V4JR94"/>
<dbReference type="PROSITE" id="PS50859">
    <property type="entry name" value="LONGIN"/>
    <property type="match status" value="1"/>
</dbReference>
<proteinExistence type="inferred from homology"/>
<comment type="subcellular location">
    <subcellularLocation>
        <location evidence="3">Endomembrane system</location>
        <topology evidence="3">Single-pass type IV membrane protein</topology>
    </subcellularLocation>
</comment>
<keyword evidence="5" id="KW-0812">Transmembrane</keyword>
<evidence type="ECO:0000259" key="7">
    <source>
        <dbReference type="PROSITE" id="PS50892"/>
    </source>
</evidence>
<dbReference type="InterPro" id="IPR010908">
    <property type="entry name" value="Longin_dom"/>
</dbReference>
<dbReference type="Pfam" id="PF13774">
    <property type="entry name" value="Longin"/>
    <property type="match status" value="1"/>
</dbReference>
<keyword evidence="5" id="KW-1133">Transmembrane helix</keyword>
<evidence type="ECO:0000259" key="6">
    <source>
        <dbReference type="PROSITE" id="PS50859"/>
    </source>
</evidence>
<keyword evidence="2 5" id="KW-0472">Membrane</keyword>